<dbReference type="Proteomes" id="UP000310189">
    <property type="component" value="Unassembled WGS sequence"/>
</dbReference>
<accession>A0A4T0FNS2</accession>
<reference evidence="1 2" key="1">
    <citation type="submission" date="2019-03" db="EMBL/GenBank/DDBJ databases">
        <title>Sequencing 23 genomes of Wallemia ichthyophaga.</title>
        <authorList>
            <person name="Gostincar C."/>
        </authorList>
    </citation>
    <scope>NUCLEOTIDE SEQUENCE [LARGE SCALE GENOMIC DNA]</scope>
    <source>
        <strain evidence="1 2">EXF-5753</strain>
    </source>
</reference>
<organism evidence="1 2">
    <name type="scientific">Wallemia hederae</name>
    <dbReference type="NCBI Taxonomy" id="1540922"/>
    <lineage>
        <taxon>Eukaryota</taxon>
        <taxon>Fungi</taxon>
        <taxon>Dikarya</taxon>
        <taxon>Basidiomycota</taxon>
        <taxon>Wallemiomycotina</taxon>
        <taxon>Wallemiomycetes</taxon>
        <taxon>Wallemiales</taxon>
        <taxon>Wallemiaceae</taxon>
        <taxon>Wallemia</taxon>
    </lineage>
</organism>
<keyword evidence="2" id="KW-1185">Reference proteome</keyword>
<gene>
    <name evidence="1" type="ORF">E3P99_01739</name>
</gene>
<sequence length="334" mass="39756">MIKRYLSTSIPVHALNLSYTLSLGHPLNSITHRDAIEQYKEGTLRKWVNEQFENKIRTSGAVVGENQRRKEINYWQSTIKLFVEDRLLQAYAQEHNIHFSNNNIVKREQRSKILDELAQWRVKPRTPEQQQSDVDDERNKKIIERTPGFSYVVTNTIMKQQIHKILLGTLHRAQLQSERVSRGWSLRSAHKRFPKDMLLDPHGYFRALGYTLHDYPESSLNIKVDRVSKFSERFMRRLLADLITRPPTLKWDKNWRHLKNTKSLPEMEAVLHDKPHKIAWRLNTPYTEPLRQALARRAKEHGFHFGDAKLHIRQPDPILKEYRRREYAMFQNNN</sequence>
<evidence type="ECO:0000313" key="2">
    <source>
        <dbReference type="Proteomes" id="UP000310189"/>
    </source>
</evidence>
<protein>
    <submittedName>
        <fullName evidence="1">Uncharacterized protein</fullName>
    </submittedName>
</protein>
<evidence type="ECO:0000313" key="1">
    <source>
        <dbReference type="EMBL" id="TIA90018.1"/>
    </source>
</evidence>
<comment type="caution">
    <text evidence="1">The sequence shown here is derived from an EMBL/GenBank/DDBJ whole genome shotgun (WGS) entry which is preliminary data.</text>
</comment>
<dbReference type="AlphaFoldDB" id="A0A4T0FNS2"/>
<name>A0A4T0FNS2_9BASI</name>
<dbReference type="OrthoDB" id="10331328at2759"/>
<proteinExistence type="predicted"/>
<dbReference type="EMBL" id="SPNW01000022">
    <property type="protein sequence ID" value="TIA90018.1"/>
    <property type="molecule type" value="Genomic_DNA"/>
</dbReference>